<dbReference type="Gene3D" id="3.90.210.10">
    <property type="entry name" value="Heat-Labile Enterotoxin, subunit A"/>
    <property type="match status" value="1"/>
</dbReference>
<evidence type="ECO:0000259" key="1">
    <source>
        <dbReference type="Pfam" id="PF22596"/>
    </source>
</evidence>
<organism evidence="2 3">
    <name type="scientific">Pedobacter lusitanus</name>
    <dbReference type="NCBI Taxonomy" id="1503925"/>
    <lineage>
        <taxon>Bacteria</taxon>
        <taxon>Pseudomonadati</taxon>
        <taxon>Bacteroidota</taxon>
        <taxon>Sphingobacteriia</taxon>
        <taxon>Sphingobacteriales</taxon>
        <taxon>Sphingobacteriaceae</taxon>
        <taxon>Pedobacter</taxon>
    </lineage>
</organism>
<evidence type="ECO:0000313" key="3">
    <source>
        <dbReference type="Proteomes" id="UP000032049"/>
    </source>
</evidence>
<feature type="domain" description="Pierisin-like" evidence="1">
    <location>
        <begin position="126"/>
        <end position="241"/>
    </location>
</feature>
<comment type="caution">
    <text evidence="2">The sequence shown here is derived from an EMBL/GenBank/DDBJ whole genome shotgun (WGS) entry which is preliminary data.</text>
</comment>
<dbReference type="STRING" id="1503925.TH53_23620"/>
<reference evidence="2 3" key="1">
    <citation type="submission" date="2015-01" db="EMBL/GenBank/DDBJ databases">
        <title>Draft genome sequence of Pedobacter sp. NL19 isolated from sludge of an effluent treatment pond in an abandoned uranium mine.</title>
        <authorList>
            <person name="Santos T."/>
            <person name="Caetano T."/>
            <person name="Covas C."/>
            <person name="Cruz A."/>
            <person name="Mendo S."/>
        </authorList>
    </citation>
    <scope>NUCLEOTIDE SEQUENCE [LARGE SCALE GENOMIC DNA]</scope>
    <source>
        <strain evidence="2 3">NL19</strain>
    </source>
</reference>
<dbReference type="AlphaFoldDB" id="A0A0D0GKK1"/>
<name>A0A0D0GKK1_9SPHI</name>
<dbReference type="Pfam" id="PF22596">
    <property type="entry name" value="Scabin-like"/>
    <property type="match status" value="1"/>
</dbReference>
<keyword evidence="3" id="KW-1185">Reference proteome</keyword>
<proteinExistence type="predicted"/>
<gene>
    <name evidence="2" type="ORF">TH53_23620</name>
</gene>
<dbReference type="Proteomes" id="UP000032049">
    <property type="component" value="Unassembled WGS sequence"/>
</dbReference>
<dbReference type="SUPFAM" id="SSF56399">
    <property type="entry name" value="ADP-ribosylation"/>
    <property type="match status" value="1"/>
</dbReference>
<dbReference type="EMBL" id="JXRA01000124">
    <property type="protein sequence ID" value="KIO74921.1"/>
    <property type="molecule type" value="Genomic_DNA"/>
</dbReference>
<protein>
    <recommendedName>
        <fullName evidence="1">Pierisin-like domain-containing protein</fullName>
    </recommendedName>
</protein>
<evidence type="ECO:0000313" key="2">
    <source>
        <dbReference type="EMBL" id="KIO74921.1"/>
    </source>
</evidence>
<accession>A0A0D0GKK1</accession>
<dbReference type="RefSeq" id="WP_041886372.1">
    <property type="nucleotide sequence ID" value="NZ_CP157278.1"/>
</dbReference>
<dbReference type="InterPro" id="IPR054695">
    <property type="entry name" value="Pierisin-like_dom"/>
</dbReference>
<sequence>METQACCGLFFKGVAQGFVNNYKAIGKVLTTNPITTLKSITLGGAAKFAANTATLGMSGAVEQNYALGKAVLSGDAKTAGNIIGDAGANVINTAATMGVGALVSKAAGALKGASAATSESSGGFVFRGDSRAPNEVFSNGFSSKGNNMNLLDHAANNPSNSGFISTSSSPSVSRGFAGEGGFVYTIGEPANGVKVNQALGSSSPFPGELETAVPLNISSQSIIGARQVGANGKFVGPFIKNK</sequence>